<evidence type="ECO:0000313" key="2">
    <source>
        <dbReference type="EMBL" id="CAL0329864.1"/>
    </source>
</evidence>
<dbReference type="Proteomes" id="UP001497480">
    <property type="component" value="Unassembled WGS sequence"/>
</dbReference>
<protein>
    <submittedName>
        <fullName evidence="2">Uncharacterized protein</fullName>
    </submittedName>
</protein>
<sequence>MNLVCNLMTIMEPKSFWESNAKIISMLENISQRFGKLEKYQTNVIGSTATCEDCGAKGHEWFGCKQFTKLVHGTWTNEQSESCNYYDYKERSEQQFNPSYRQNNPNLSWRSNNTLNHQQQDEQGNRKPTTLFLQMYRQPSKI</sequence>
<reference evidence="2 3" key="1">
    <citation type="submission" date="2024-03" db="EMBL/GenBank/DDBJ databases">
        <authorList>
            <person name="Martinez-Hernandez J."/>
        </authorList>
    </citation>
    <scope>NUCLEOTIDE SEQUENCE [LARGE SCALE GENOMIC DNA]</scope>
</reference>
<organism evidence="2 3">
    <name type="scientific">Lupinus luteus</name>
    <name type="common">European yellow lupine</name>
    <dbReference type="NCBI Taxonomy" id="3873"/>
    <lineage>
        <taxon>Eukaryota</taxon>
        <taxon>Viridiplantae</taxon>
        <taxon>Streptophyta</taxon>
        <taxon>Embryophyta</taxon>
        <taxon>Tracheophyta</taxon>
        <taxon>Spermatophyta</taxon>
        <taxon>Magnoliopsida</taxon>
        <taxon>eudicotyledons</taxon>
        <taxon>Gunneridae</taxon>
        <taxon>Pentapetalae</taxon>
        <taxon>rosids</taxon>
        <taxon>fabids</taxon>
        <taxon>Fabales</taxon>
        <taxon>Fabaceae</taxon>
        <taxon>Papilionoideae</taxon>
        <taxon>50 kb inversion clade</taxon>
        <taxon>genistoids sensu lato</taxon>
        <taxon>core genistoids</taxon>
        <taxon>Genisteae</taxon>
        <taxon>Lupinus</taxon>
    </lineage>
</organism>
<feature type="compositionally biased region" description="Polar residues" evidence="1">
    <location>
        <begin position="96"/>
        <end position="118"/>
    </location>
</feature>
<feature type="region of interest" description="Disordered" evidence="1">
    <location>
        <begin position="96"/>
        <end position="129"/>
    </location>
</feature>
<dbReference type="EMBL" id="CAXHTB010000022">
    <property type="protein sequence ID" value="CAL0329864.1"/>
    <property type="molecule type" value="Genomic_DNA"/>
</dbReference>
<dbReference type="AlphaFoldDB" id="A0AAV1Y9S9"/>
<proteinExistence type="predicted"/>
<evidence type="ECO:0000313" key="3">
    <source>
        <dbReference type="Proteomes" id="UP001497480"/>
    </source>
</evidence>
<gene>
    <name evidence="2" type="ORF">LLUT_LOCUS30924</name>
</gene>
<accession>A0AAV1Y9S9</accession>
<comment type="caution">
    <text evidence="2">The sequence shown here is derived from an EMBL/GenBank/DDBJ whole genome shotgun (WGS) entry which is preliminary data.</text>
</comment>
<name>A0AAV1Y9S9_LUPLU</name>
<keyword evidence="3" id="KW-1185">Reference proteome</keyword>
<evidence type="ECO:0000256" key="1">
    <source>
        <dbReference type="SAM" id="MobiDB-lite"/>
    </source>
</evidence>